<dbReference type="PANTHER" id="PTHR14413:SF16">
    <property type="entry name" value="LARGE RIBOSOMAL SUBUNIT PROTEIN BL17M"/>
    <property type="match status" value="1"/>
</dbReference>
<feature type="region of interest" description="Disordered" evidence="5">
    <location>
        <begin position="326"/>
        <end position="375"/>
    </location>
</feature>
<evidence type="ECO:0000256" key="5">
    <source>
        <dbReference type="SAM" id="MobiDB-lite"/>
    </source>
</evidence>
<keyword evidence="7" id="KW-1185">Reference proteome</keyword>
<keyword evidence="3 4" id="KW-0687">Ribonucleoprotein</keyword>
<evidence type="ECO:0000313" key="7">
    <source>
        <dbReference type="Proteomes" id="UP001212152"/>
    </source>
</evidence>
<dbReference type="Proteomes" id="UP001212152">
    <property type="component" value="Unassembled WGS sequence"/>
</dbReference>
<dbReference type="SUPFAM" id="SSF64263">
    <property type="entry name" value="Prokaryotic ribosomal protein L17"/>
    <property type="match status" value="1"/>
</dbReference>
<keyword evidence="2 4" id="KW-0689">Ribosomal protein</keyword>
<dbReference type="GO" id="GO:0003735">
    <property type="term" value="F:structural constituent of ribosome"/>
    <property type="evidence" value="ECO:0007669"/>
    <property type="project" value="InterPro"/>
</dbReference>
<evidence type="ECO:0000313" key="6">
    <source>
        <dbReference type="EMBL" id="KAJ3184660.1"/>
    </source>
</evidence>
<dbReference type="Pfam" id="PF01196">
    <property type="entry name" value="Ribosomal_L17"/>
    <property type="match status" value="1"/>
</dbReference>
<dbReference type="Gene3D" id="3.90.1030.10">
    <property type="entry name" value="Ribosomal protein L17"/>
    <property type="match status" value="1"/>
</dbReference>
<dbReference type="NCBIfam" id="TIGR00059">
    <property type="entry name" value="L17"/>
    <property type="match status" value="1"/>
</dbReference>
<comment type="similarity">
    <text evidence="1 4">Belongs to the bacterial ribosomal protein bL17 family.</text>
</comment>
<dbReference type="AlphaFoldDB" id="A0AAD5TR37"/>
<dbReference type="GO" id="GO:0006412">
    <property type="term" value="P:translation"/>
    <property type="evidence" value="ECO:0007669"/>
    <property type="project" value="InterPro"/>
</dbReference>
<reference evidence="6" key="1">
    <citation type="submission" date="2020-05" db="EMBL/GenBank/DDBJ databases">
        <title>Phylogenomic resolution of chytrid fungi.</title>
        <authorList>
            <person name="Stajich J.E."/>
            <person name="Amses K."/>
            <person name="Simmons R."/>
            <person name="Seto K."/>
            <person name="Myers J."/>
            <person name="Bonds A."/>
            <person name="Quandt C.A."/>
            <person name="Barry K."/>
            <person name="Liu P."/>
            <person name="Grigoriev I."/>
            <person name="Longcore J.E."/>
            <person name="James T.Y."/>
        </authorList>
    </citation>
    <scope>NUCLEOTIDE SEQUENCE</scope>
    <source>
        <strain evidence="6">JEL0379</strain>
    </source>
</reference>
<organism evidence="6 7">
    <name type="scientific">Geranomyces variabilis</name>
    <dbReference type="NCBI Taxonomy" id="109894"/>
    <lineage>
        <taxon>Eukaryota</taxon>
        <taxon>Fungi</taxon>
        <taxon>Fungi incertae sedis</taxon>
        <taxon>Chytridiomycota</taxon>
        <taxon>Chytridiomycota incertae sedis</taxon>
        <taxon>Chytridiomycetes</taxon>
        <taxon>Spizellomycetales</taxon>
        <taxon>Powellomycetaceae</taxon>
        <taxon>Geranomyces</taxon>
    </lineage>
</organism>
<evidence type="ECO:0008006" key="8">
    <source>
        <dbReference type="Google" id="ProtNLM"/>
    </source>
</evidence>
<proteinExistence type="inferred from homology"/>
<sequence>MKHGLRFWRKKLGRTPSHRASLLRNLLTQLVYHERIETTLAKAKFMQRQADKLIEWTKRGTPLDLRKAKDMLFVDHITFNKLRGPLMARYATRKGGYTRLHLNGHRGLASDRAPLAIIELVDNPNDIIHGLAKLHLPKLQTQLAQVESQLYTRSVIPIQDPVTGESAHVVRLEDRHDVSGRVKEKLTGKEKALLKMIGKMRKALESYPQARAAEQAHAERVRVERAGPHKRIVELVQEKLNAAVDKAAGEPGFEMLGGAFAAALADARLEIVPGTVTITKPLEDSAAENGPIVDVLTQDRQMEFVERVRQHLDAEVAAAAPRFPTPAAAASSNTSPRSKPTANAVSSTSNSSSSASPSSSPARSPTPTPSADTAFGPEFEARFSIDAAGNLELIPSAAERAYEGVAVPRINPVHLADGAEGVDGIPFEREVPDDIVLEEEVPMKEDDKPAVASTVGRLWGKITGARK</sequence>
<protein>
    <recommendedName>
        <fullName evidence="8">Ribosomal protein L17</fullName>
    </recommendedName>
</protein>
<dbReference type="PANTHER" id="PTHR14413">
    <property type="entry name" value="RIBOSOMAL PROTEIN L17"/>
    <property type="match status" value="1"/>
</dbReference>
<dbReference type="InterPro" id="IPR036373">
    <property type="entry name" value="Ribosomal_bL17_sf"/>
</dbReference>
<name>A0AAD5TR37_9FUNG</name>
<evidence type="ECO:0000256" key="1">
    <source>
        <dbReference type="ARBA" id="ARBA00008777"/>
    </source>
</evidence>
<evidence type="ECO:0000256" key="2">
    <source>
        <dbReference type="ARBA" id="ARBA00022980"/>
    </source>
</evidence>
<evidence type="ECO:0000256" key="3">
    <source>
        <dbReference type="ARBA" id="ARBA00023274"/>
    </source>
</evidence>
<evidence type="ECO:0000256" key="4">
    <source>
        <dbReference type="RuleBase" id="RU000660"/>
    </source>
</evidence>
<accession>A0AAD5TR37</accession>
<comment type="caution">
    <text evidence="6">The sequence shown here is derived from an EMBL/GenBank/DDBJ whole genome shotgun (WGS) entry which is preliminary data.</text>
</comment>
<dbReference type="InterPro" id="IPR047859">
    <property type="entry name" value="Ribosomal_bL17_CS"/>
</dbReference>
<gene>
    <name evidence="6" type="ORF">HDU87_004063</name>
</gene>
<dbReference type="GO" id="GO:0005762">
    <property type="term" value="C:mitochondrial large ribosomal subunit"/>
    <property type="evidence" value="ECO:0007669"/>
    <property type="project" value="TreeGrafter"/>
</dbReference>
<dbReference type="PROSITE" id="PS01167">
    <property type="entry name" value="RIBOSOMAL_L17"/>
    <property type="match status" value="1"/>
</dbReference>
<dbReference type="InterPro" id="IPR000456">
    <property type="entry name" value="Ribosomal_bL17"/>
</dbReference>
<feature type="compositionally biased region" description="Low complexity" evidence="5">
    <location>
        <begin position="326"/>
        <end position="374"/>
    </location>
</feature>
<dbReference type="EMBL" id="JADGJQ010000003">
    <property type="protein sequence ID" value="KAJ3184660.1"/>
    <property type="molecule type" value="Genomic_DNA"/>
</dbReference>